<protein>
    <submittedName>
        <fullName evidence="1">Uncharacterized protein</fullName>
    </submittedName>
</protein>
<dbReference type="OrthoDB" id="2415000at2759"/>
<name>A0A397S8T0_9GLOM</name>
<comment type="caution">
    <text evidence="1">The sequence shown here is derived from an EMBL/GenBank/DDBJ whole genome shotgun (WGS) entry which is preliminary data.</text>
</comment>
<proteinExistence type="predicted"/>
<dbReference type="AlphaFoldDB" id="A0A397S8T0"/>
<accession>A0A397S8T0</accession>
<gene>
    <name evidence="1" type="ORF">C1645_838194</name>
</gene>
<dbReference type="Proteomes" id="UP000265703">
    <property type="component" value="Unassembled WGS sequence"/>
</dbReference>
<dbReference type="EMBL" id="QKYT01000911">
    <property type="protein sequence ID" value="RIA80715.1"/>
    <property type="molecule type" value="Genomic_DNA"/>
</dbReference>
<organism evidence="1 2">
    <name type="scientific">Glomus cerebriforme</name>
    <dbReference type="NCBI Taxonomy" id="658196"/>
    <lineage>
        <taxon>Eukaryota</taxon>
        <taxon>Fungi</taxon>
        <taxon>Fungi incertae sedis</taxon>
        <taxon>Mucoromycota</taxon>
        <taxon>Glomeromycotina</taxon>
        <taxon>Glomeromycetes</taxon>
        <taxon>Glomerales</taxon>
        <taxon>Glomeraceae</taxon>
        <taxon>Glomus</taxon>
    </lineage>
</organism>
<evidence type="ECO:0000313" key="2">
    <source>
        <dbReference type="Proteomes" id="UP000265703"/>
    </source>
</evidence>
<keyword evidence="2" id="KW-1185">Reference proteome</keyword>
<reference evidence="1 2" key="1">
    <citation type="submission" date="2018-06" db="EMBL/GenBank/DDBJ databases">
        <title>Comparative genomics reveals the genomic features of Rhizophagus irregularis, R. cerebriforme, R. diaphanum and Gigaspora rosea, and their symbiotic lifestyle signature.</title>
        <authorList>
            <person name="Morin E."/>
            <person name="San Clemente H."/>
            <person name="Chen E.C.H."/>
            <person name="De La Providencia I."/>
            <person name="Hainaut M."/>
            <person name="Kuo A."/>
            <person name="Kohler A."/>
            <person name="Murat C."/>
            <person name="Tang N."/>
            <person name="Roy S."/>
            <person name="Loubradou J."/>
            <person name="Henrissat B."/>
            <person name="Grigoriev I.V."/>
            <person name="Corradi N."/>
            <person name="Roux C."/>
            <person name="Martin F.M."/>
        </authorList>
    </citation>
    <scope>NUCLEOTIDE SEQUENCE [LARGE SCALE GENOMIC DNA]</scope>
    <source>
        <strain evidence="1 2">DAOM 227022</strain>
    </source>
</reference>
<evidence type="ECO:0000313" key="1">
    <source>
        <dbReference type="EMBL" id="RIA80715.1"/>
    </source>
</evidence>
<sequence>MKKADPTHHLVKEKNIWNLAIIDNIDFKDKNDGPEEIVELTADTPLFGMNSGINKILLTFQEVFQELLDLKNINGELSYRRNFDAESVKRIILFKLDHGCLGPSPNIIILEPGNNPNSDEEILRSAEMYKKDFSLENYDFLDIVADEAIYHHLIKDSLAATRPLFASAAKSNYTTAIAHFLASLAAHPRLKKKLNHAGSFKIPHENNDSHHTCFGFDEALETFGIKFIKKNITGNIIDDKNLKNQIKACQDERERIDLLMYEYLNDKSASQTE</sequence>